<reference evidence="2 3" key="1">
    <citation type="submission" date="2020-08" db="EMBL/GenBank/DDBJ databases">
        <title>Genomic Encyclopedia of Type Strains, Phase IV (KMG-IV): sequencing the most valuable type-strain genomes for metagenomic binning, comparative biology and taxonomic classification.</title>
        <authorList>
            <person name="Goeker M."/>
        </authorList>
    </citation>
    <scope>NUCLEOTIDE SEQUENCE [LARGE SCALE GENOMIC DNA]</scope>
    <source>
        <strain evidence="2 3">DSM 2163</strain>
    </source>
</reference>
<name>A0A840ZS83_9HYPH</name>
<sequence>MTVRERIVRFRKPVAAFRDDALDATPAASTAIALYEAPRLSARMAKRIKSLPQQRGFVSFDVVFADGSRASNRRVPMEILGGLDGDLPAHQLIAEQEAEIAQKAGRPPRAIESLTRSPPPIQKPLGAG</sequence>
<organism evidence="2 3">
    <name type="scientific">Methylorubrum rhodinum</name>
    <dbReference type="NCBI Taxonomy" id="29428"/>
    <lineage>
        <taxon>Bacteria</taxon>
        <taxon>Pseudomonadati</taxon>
        <taxon>Pseudomonadota</taxon>
        <taxon>Alphaproteobacteria</taxon>
        <taxon>Hyphomicrobiales</taxon>
        <taxon>Methylobacteriaceae</taxon>
        <taxon>Methylorubrum</taxon>
    </lineage>
</organism>
<evidence type="ECO:0000256" key="1">
    <source>
        <dbReference type="SAM" id="MobiDB-lite"/>
    </source>
</evidence>
<evidence type="ECO:0000313" key="2">
    <source>
        <dbReference type="EMBL" id="MBB5759984.1"/>
    </source>
</evidence>
<proteinExistence type="predicted"/>
<comment type="caution">
    <text evidence="2">The sequence shown here is derived from an EMBL/GenBank/DDBJ whole genome shotgun (WGS) entry which is preliminary data.</text>
</comment>
<dbReference type="Proteomes" id="UP000583454">
    <property type="component" value="Unassembled WGS sequence"/>
</dbReference>
<accession>A0A840ZS83</accession>
<dbReference type="AlphaFoldDB" id="A0A840ZS83"/>
<dbReference type="EMBL" id="JACHOP010000031">
    <property type="protein sequence ID" value="MBB5759984.1"/>
    <property type="molecule type" value="Genomic_DNA"/>
</dbReference>
<protein>
    <submittedName>
        <fullName evidence="2">Uncharacterized protein</fullName>
    </submittedName>
</protein>
<feature type="region of interest" description="Disordered" evidence="1">
    <location>
        <begin position="101"/>
        <end position="128"/>
    </location>
</feature>
<evidence type="ECO:0000313" key="3">
    <source>
        <dbReference type="Proteomes" id="UP000583454"/>
    </source>
</evidence>
<gene>
    <name evidence="2" type="ORF">HNR00_004722</name>
</gene>
<keyword evidence="3" id="KW-1185">Reference proteome</keyword>